<keyword evidence="2" id="KW-0732">Signal</keyword>
<reference evidence="4 5" key="1">
    <citation type="submission" date="2024-06" db="EMBL/GenBank/DDBJ databases">
        <title>Sorghum-associated microbial communities from plants grown in Nebraska, USA.</title>
        <authorList>
            <person name="Schachtman D."/>
        </authorList>
    </citation>
    <scope>NUCLEOTIDE SEQUENCE [LARGE SCALE GENOMIC DNA]</scope>
    <source>
        <strain evidence="4 5">3207</strain>
    </source>
</reference>
<dbReference type="Proteomes" id="UP001549321">
    <property type="component" value="Unassembled WGS sequence"/>
</dbReference>
<feature type="compositionally biased region" description="Pro residues" evidence="1">
    <location>
        <begin position="178"/>
        <end position="191"/>
    </location>
</feature>
<evidence type="ECO:0000256" key="1">
    <source>
        <dbReference type="SAM" id="MobiDB-lite"/>
    </source>
</evidence>
<comment type="caution">
    <text evidence="4">The sequence shown here is derived from an EMBL/GenBank/DDBJ whole genome shotgun (WGS) entry which is preliminary data.</text>
</comment>
<accession>A0ABV2QXW5</accession>
<dbReference type="PANTHER" id="PTHR36505">
    <property type="entry name" value="BLR1072 PROTEIN"/>
    <property type="match status" value="1"/>
</dbReference>
<dbReference type="Pfam" id="PF05239">
    <property type="entry name" value="PRC"/>
    <property type="match status" value="1"/>
</dbReference>
<dbReference type="RefSeq" id="WP_354550397.1">
    <property type="nucleotide sequence ID" value="NZ_JBEPSM010000001.1"/>
</dbReference>
<dbReference type="InterPro" id="IPR027275">
    <property type="entry name" value="PRC-brl_dom"/>
</dbReference>
<protein>
    <recommendedName>
        <fullName evidence="3">PRC-barrel domain-containing protein</fullName>
    </recommendedName>
</protein>
<dbReference type="EMBL" id="JBEPSM010000001">
    <property type="protein sequence ID" value="MET4633873.1"/>
    <property type="molecule type" value="Genomic_DNA"/>
</dbReference>
<keyword evidence="5" id="KW-1185">Reference proteome</keyword>
<evidence type="ECO:0000259" key="3">
    <source>
        <dbReference type="Pfam" id="PF05239"/>
    </source>
</evidence>
<feature type="chain" id="PRO_5047379394" description="PRC-barrel domain-containing protein" evidence="2">
    <location>
        <begin position="22"/>
        <end position="200"/>
    </location>
</feature>
<evidence type="ECO:0000313" key="4">
    <source>
        <dbReference type="EMBL" id="MET4633873.1"/>
    </source>
</evidence>
<proteinExistence type="predicted"/>
<feature type="domain" description="PRC-barrel" evidence="3">
    <location>
        <begin position="59"/>
        <end position="133"/>
    </location>
</feature>
<evidence type="ECO:0000313" key="5">
    <source>
        <dbReference type="Proteomes" id="UP001549321"/>
    </source>
</evidence>
<dbReference type="Gene3D" id="2.30.30.240">
    <property type="entry name" value="PRC-barrel domain"/>
    <property type="match status" value="1"/>
</dbReference>
<organism evidence="4 5">
    <name type="scientific">Kaistia defluvii</name>
    <dbReference type="NCBI Taxonomy" id="410841"/>
    <lineage>
        <taxon>Bacteria</taxon>
        <taxon>Pseudomonadati</taxon>
        <taxon>Pseudomonadota</taxon>
        <taxon>Alphaproteobacteria</taxon>
        <taxon>Hyphomicrobiales</taxon>
        <taxon>Kaistiaceae</taxon>
        <taxon>Kaistia</taxon>
    </lineage>
</organism>
<gene>
    <name evidence="4" type="ORF">ABIE08_001786</name>
</gene>
<feature type="signal peptide" evidence="2">
    <location>
        <begin position="1"/>
        <end position="21"/>
    </location>
</feature>
<dbReference type="SUPFAM" id="SSF50346">
    <property type="entry name" value="PRC-barrel domain"/>
    <property type="match status" value="1"/>
</dbReference>
<evidence type="ECO:0000256" key="2">
    <source>
        <dbReference type="SAM" id="SignalP"/>
    </source>
</evidence>
<sequence length="200" mass="20052">MKMLFPTTALVALLAAGPALAQDASTPATTTPAATTTTEAGAPAGRFIVLEDGSTDWLASTLMGSTVYSGTDENLGKIVDILATDDGQVKAVVIGVGGFLGIGRKDVAVSPSTLERVKADNTQKLILKTTKDELNAAPEFKTAAQQESSSVTSTPATPDATVPAADPMTPPAATTPAPMAPEPATPAPATPAPETAPATP</sequence>
<name>A0ABV2QXW5_9HYPH</name>
<dbReference type="InterPro" id="IPR011033">
    <property type="entry name" value="PRC_barrel-like_sf"/>
</dbReference>
<feature type="region of interest" description="Disordered" evidence="1">
    <location>
        <begin position="141"/>
        <end position="200"/>
    </location>
</feature>
<feature type="compositionally biased region" description="Low complexity" evidence="1">
    <location>
        <begin position="150"/>
        <end position="177"/>
    </location>
</feature>
<dbReference type="PANTHER" id="PTHR36505:SF1">
    <property type="entry name" value="BLR1072 PROTEIN"/>
    <property type="match status" value="1"/>
</dbReference>